<evidence type="ECO:0000256" key="1">
    <source>
        <dbReference type="SAM" id="MobiDB-lite"/>
    </source>
</evidence>
<dbReference type="AlphaFoldDB" id="A0A090FC86"/>
<accession>A0A090FC86</accession>
<feature type="compositionally biased region" description="Basic and acidic residues" evidence="1">
    <location>
        <begin position="152"/>
        <end position="173"/>
    </location>
</feature>
<name>A0A090FC86_MESPL</name>
<dbReference type="Proteomes" id="UP000045285">
    <property type="component" value="Unassembled WGS sequence"/>
</dbReference>
<feature type="region of interest" description="Disordered" evidence="1">
    <location>
        <begin position="149"/>
        <end position="177"/>
    </location>
</feature>
<reference evidence="3" key="1">
    <citation type="submission" date="2014-08" db="EMBL/GenBank/DDBJ databases">
        <authorList>
            <person name="Moulin L."/>
        </authorList>
    </citation>
    <scope>NUCLEOTIDE SEQUENCE [LARGE SCALE GENOMIC DNA]</scope>
</reference>
<proteinExistence type="predicted"/>
<keyword evidence="3" id="KW-1185">Reference proteome</keyword>
<protein>
    <submittedName>
        <fullName evidence="2">Uncharacterized protein</fullName>
    </submittedName>
</protein>
<feature type="compositionally biased region" description="Gly residues" evidence="1">
    <location>
        <begin position="22"/>
        <end position="32"/>
    </location>
</feature>
<organism evidence="2 3">
    <name type="scientific">Mesorhizobium plurifarium</name>
    <dbReference type="NCBI Taxonomy" id="69974"/>
    <lineage>
        <taxon>Bacteria</taxon>
        <taxon>Pseudomonadati</taxon>
        <taxon>Pseudomonadota</taxon>
        <taxon>Alphaproteobacteria</taxon>
        <taxon>Hyphomicrobiales</taxon>
        <taxon>Phyllobacteriaceae</taxon>
        <taxon>Mesorhizobium</taxon>
    </lineage>
</organism>
<dbReference type="EMBL" id="CCMZ01000015">
    <property type="protein sequence ID" value="CDX16703.1"/>
    <property type="molecule type" value="Genomic_DNA"/>
</dbReference>
<evidence type="ECO:0000313" key="2">
    <source>
        <dbReference type="EMBL" id="CDX16703.1"/>
    </source>
</evidence>
<evidence type="ECO:0000313" key="3">
    <source>
        <dbReference type="Proteomes" id="UP000045285"/>
    </source>
</evidence>
<sequence>MCAKTKRAGAAPALSGSQWRSGGSGPAAGGSGEFADARLDMLQRDRGDAQAHETRGLFAAIEEPVAGFDDDAARSGRFRQATGISAARPFQPERGAARRVGRAPFWQESGNRMDQTLAPLVEGGGEPAHQRLVVAERQEQRHRALVVRRRVPQHEATQRAKLGDQSRRGHDVAEPQAWSERLRHRADIDDAAGAVEALQRLLRRLVEQLAVIAILDDDLVVAVGARQKVLPPLRRQGHHGRAVVAGRDEDEAGIARDRRSHDARLIDRNRLDIGAGQPEDRAGVGIAGVLHRHFRTLGHQQRSEHVERVLRAQRHDDLVRIGEDAAARQEPGLDLLDQQRIVAIHHVGRPVADLQHRQRHAVALAPFGGWKQRRIELAVDERIGGLDPVVVLGRRRHVACGDLPARLPVDLILLVRRLLVWLGGGGQHVRVDEMAAPLARHQETLVDQLLEGEHHCAAGNPKFFRENSARRQRHRGGDLSVENGRDDRLADLRLEGLAGFSRNPEQTGPYGRVIALWHGKSSSDGQLFSLGWTSGVYGWHKGLRQSIFLIAGIYASDLSRRDAKHRRPRRAASSPAM</sequence>
<feature type="region of interest" description="Disordered" evidence="1">
    <location>
        <begin position="1"/>
        <end position="32"/>
    </location>
</feature>
<gene>
    <name evidence="2" type="ORF">MPL3356_220181</name>
</gene>